<dbReference type="RefSeq" id="WP_155342773.1">
    <property type="nucleotide sequence ID" value="NZ_BAAAHM010000001.1"/>
</dbReference>
<accession>A0A5M3XFA7</accession>
<reference evidence="3 4" key="1">
    <citation type="submission" date="2019-10" db="EMBL/GenBank/DDBJ databases">
        <title>Whole genome shotgun sequence of Acrocarpospora pleiomorpha NBRC 16267.</title>
        <authorList>
            <person name="Ichikawa N."/>
            <person name="Kimura A."/>
            <person name="Kitahashi Y."/>
            <person name="Komaki H."/>
            <person name="Oguchi A."/>
        </authorList>
    </citation>
    <scope>NUCLEOTIDE SEQUENCE [LARGE SCALE GENOMIC DNA]</scope>
    <source>
        <strain evidence="3 4">NBRC 16267</strain>
    </source>
</reference>
<dbReference type="PANTHER" id="PTHR11895">
    <property type="entry name" value="TRANSAMIDASE"/>
    <property type="match status" value="1"/>
</dbReference>
<dbReference type="InterPro" id="IPR000120">
    <property type="entry name" value="Amidase"/>
</dbReference>
<proteinExistence type="inferred from homology"/>
<feature type="domain" description="Amidase" evidence="2">
    <location>
        <begin position="58"/>
        <end position="445"/>
    </location>
</feature>
<dbReference type="InterPro" id="IPR020556">
    <property type="entry name" value="Amidase_CS"/>
</dbReference>
<dbReference type="Pfam" id="PF01425">
    <property type="entry name" value="Amidase"/>
    <property type="match status" value="1"/>
</dbReference>
<dbReference type="Proteomes" id="UP000377595">
    <property type="component" value="Unassembled WGS sequence"/>
</dbReference>
<dbReference type="InterPro" id="IPR036928">
    <property type="entry name" value="AS_sf"/>
</dbReference>
<dbReference type="SUPFAM" id="SSF75304">
    <property type="entry name" value="Amidase signature (AS) enzymes"/>
    <property type="match status" value="1"/>
</dbReference>
<dbReference type="PROSITE" id="PS00571">
    <property type="entry name" value="AMIDASES"/>
    <property type="match status" value="1"/>
</dbReference>
<protein>
    <submittedName>
        <fullName evidence="3">Amidase</fullName>
    </submittedName>
</protein>
<dbReference type="GO" id="GO:0003824">
    <property type="term" value="F:catalytic activity"/>
    <property type="evidence" value="ECO:0007669"/>
    <property type="project" value="InterPro"/>
</dbReference>
<dbReference type="AlphaFoldDB" id="A0A5M3XFA7"/>
<organism evidence="3 4">
    <name type="scientific">Acrocarpospora pleiomorpha</name>
    <dbReference type="NCBI Taxonomy" id="90975"/>
    <lineage>
        <taxon>Bacteria</taxon>
        <taxon>Bacillati</taxon>
        <taxon>Actinomycetota</taxon>
        <taxon>Actinomycetes</taxon>
        <taxon>Streptosporangiales</taxon>
        <taxon>Streptosporangiaceae</taxon>
        <taxon>Acrocarpospora</taxon>
    </lineage>
</organism>
<dbReference type="PANTHER" id="PTHR11895:SF7">
    <property type="entry name" value="GLUTAMYL-TRNA(GLN) AMIDOTRANSFERASE SUBUNIT A, MITOCHONDRIAL"/>
    <property type="match status" value="1"/>
</dbReference>
<dbReference type="OrthoDB" id="182039at2"/>
<dbReference type="Gene3D" id="3.90.1300.10">
    <property type="entry name" value="Amidase signature (AS) domain"/>
    <property type="match status" value="1"/>
</dbReference>
<evidence type="ECO:0000259" key="2">
    <source>
        <dbReference type="Pfam" id="PF01425"/>
    </source>
</evidence>
<comment type="caution">
    <text evidence="3">The sequence shown here is derived from an EMBL/GenBank/DDBJ whole genome shotgun (WGS) entry which is preliminary data.</text>
</comment>
<keyword evidence="4" id="KW-1185">Reference proteome</keyword>
<gene>
    <name evidence="3" type="ORF">Aple_005280</name>
</gene>
<name>A0A5M3XFA7_9ACTN</name>
<evidence type="ECO:0000313" key="4">
    <source>
        <dbReference type="Proteomes" id="UP000377595"/>
    </source>
</evidence>
<comment type="similarity">
    <text evidence="1">Belongs to the amidase family.</text>
</comment>
<dbReference type="InterPro" id="IPR023631">
    <property type="entry name" value="Amidase_dom"/>
</dbReference>
<evidence type="ECO:0000256" key="1">
    <source>
        <dbReference type="ARBA" id="ARBA00009199"/>
    </source>
</evidence>
<dbReference type="EMBL" id="BLAF01000004">
    <property type="protein sequence ID" value="GES17633.1"/>
    <property type="molecule type" value="Genomic_DNA"/>
</dbReference>
<sequence>MQLHEYARYDAVGLRDLIRAGEVTAGEVEAVAREAIAIANAELNGLALPPFNPALDHAADGPLAGVPFLIKDHGPVAEGVPFFLGSRALPGILAQRDTDLMARFRAAGLVTLGLTTVPELVLSFATESLRYGPSRNPWDRDRGVGGSSGGAAAMIAAGAVPLAHASDGAGSIRVPASCCGLVGLKPSRGRVPCGPDLGEPMLGMAYEFALTRTVRDAAHLLDAVQGPGIGDKYTAPPPRGPYADEREPGPLRVAVTTEPWSGTSVDGEVAQAAIQTGHMMERLGHSVLADRPELSWDDVLASCVAEGVAIASTLLRAPRQPDPAQLEAVSRQLLSLAREYTALDMMNAFDAQNRVTRSVAAFFTRYDLLITPTLGRLPAPHGTLRYNDPSHTFTTWLDSMFDYSPFTMVFNTSGHPAISLPLGHSATGLPIGVQLIAPYGREDLLFQAATQLEHAMPWDHRVPGFFVGNQ</sequence>
<evidence type="ECO:0000313" key="3">
    <source>
        <dbReference type="EMBL" id="GES17633.1"/>
    </source>
</evidence>